<proteinExistence type="predicted"/>
<name>A0A7J7L4C7_9MAGN</name>
<keyword evidence="2" id="KW-0812">Transmembrane</keyword>
<evidence type="ECO:0000256" key="4">
    <source>
        <dbReference type="ARBA" id="ARBA00023136"/>
    </source>
</evidence>
<protein>
    <recommendedName>
        <fullName evidence="7">Peptidase S54 rhomboid domain-containing protein</fullName>
    </recommendedName>
</protein>
<gene>
    <name evidence="5" type="ORF">GIB67_036445</name>
</gene>
<dbReference type="SUPFAM" id="SSF144091">
    <property type="entry name" value="Rhomboid-like"/>
    <property type="match status" value="1"/>
</dbReference>
<dbReference type="Proteomes" id="UP000541444">
    <property type="component" value="Unassembled WGS sequence"/>
</dbReference>
<comment type="subcellular location">
    <subcellularLocation>
        <location evidence="1">Membrane</location>
        <topology evidence="1">Multi-pass membrane protein</topology>
    </subcellularLocation>
</comment>
<dbReference type="EMBL" id="JACGCM010002659">
    <property type="protein sequence ID" value="KAF6137408.1"/>
    <property type="molecule type" value="Genomic_DNA"/>
</dbReference>
<comment type="caution">
    <text evidence="5">The sequence shown here is derived from an EMBL/GenBank/DDBJ whole genome shotgun (WGS) entry which is preliminary data.</text>
</comment>
<sequence>MDCNPQILAQDVVYDDFANHGFISFLLSSYQCFELKVLPLGSEKRDAKRLALGASAAVYSTVILQIFLRPRSIASAIVYSSVIVELFLHPRFIHHLNLLIPIPEFILVPLLFTNDIMRAIEGDTGSSDVAHLGGAVVGALAWVRVRKRLI</sequence>
<evidence type="ECO:0000313" key="5">
    <source>
        <dbReference type="EMBL" id="KAF6137408.1"/>
    </source>
</evidence>
<dbReference type="AlphaFoldDB" id="A0A7J7L4C7"/>
<evidence type="ECO:0000256" key="2">
    <source>
        <dbReference type="ARBA" id="ARBA00022692"/>
    </source>
</evidence>
<organism evidence="5 6">
    <name type="scientific">Kingdonia uniflora</name>
    <dbReference type="NCBI Taxonomy" id="39325"/>
    <lineage>
        <taxon>Eukaryota</taxon>
        <taxon>Viridiplantae</taxon>
        <taxon>Streptophyta</taxon>
        <taxon>Embryophyta</taxon>
        <taxon>Tracheophyta</taxon>
        <taxon>Spermatophyta</taxon>
        <taxon>Magnoliopsida</taxon>
        <taxon>Ranunculales</taxon>
        <taxon>Circaeasteraceae</taxon>
        <taxon>Kingdonia</taxon>
    </lineage>
</organism>
<dbReference type="InterPro" id="IPR035952">
    <property type="entry name" value="Rhomboid-like_sf"/>
</dbReference>
<evidence type="ECO:0000256" key="1">
    <source>
        <dbReference type="ARBA" id="ARBA00004141"/>
    </source>
</evidence>
<evidence type="ECO:0000256" key="3">
    <source>
        <dbReference type="ARBA" id="ARBA00022989"/>
    </source>
</evidence>
<evidence type="ECO:0008006" key="7">
    <source>
        <dbReference type="Google" id="ProtNLM"/>
    </source>
</evidence>
<evidence type="ECO:0000313" key="6">
    <source>
        <dbReference type="Proteomes" id="UP000541444"/>
    </source>
</evidence>
<keyword evidence="6" id="KW-1185">Reference proteome</keyword>
<keyword evidence="3" id="KW-1133">Transmembrane helix</keyword>
<accession>A0A7J7L4C7</accession>
<keyword evidence="4" id="KW-0472">Membrane</keyword>
<dbReference type="Gene3D" id="1.20.1540.10">
    <property type="entry name" value="Rhomboid-like"/>
    <property type="match status" value="1"/>
</dbReference>
<reference evidence="5 6" key="1">
    <citation type="journal article" date="2020" name="IScience">
        <title>Genome Sequencing of the Endangered Kingdonia uniflora (Circaeasteraceae, Ranunculales) Reveals Potential Mechanisms of Evolutionary Specialization.</title>
        <authorList>
            <person name="Sun Y."/>
            <person name="Deng T."/>
            <person name="Zhang A."/>
            <person name="Moore M.J."/>
            <person name="Landis J.B."/>
            <person name="Lin N."/>
            <person name="Zhang H."/>
            <person name="Zhang X."/>
            <person name="Huang J."/>
            <person name="Zhang X."/>
            <person name="Sun H."/>
            <person name="Wang H."/>
        </authorList>
    </citation>
    <scope>NUCLEOTIDE SEQUENCE [LARGE SCALE GENOMIC DNA]</scope>
    <source>
        <strain evidence="5">TB1705</strain>
        <tissue evidence="5">Leaf</tissue>
    </source>
</reference>
<dbReference type="GO" id="GO:0016020">
    <property type="term" value="C:membrane"/>
    <property type="evidence" value="ECO:0007669"/>
    <property type="project" value="UniProtKB-SubCell"/>
</dbReference>